<dbReference type="InterPro" id="IPR051259">
    <property type="entry name" value="rRNA_Methyltransferase"/>
</dbReference>
<dbReference type="Proteomes" id="UP000775500">
    <property type="component" value="Unassembled WGS sequence"/>
</dbReference>
<dbReference type="SUPFAM" id="SSF75217">
    <property type="entry name" value="alpha/beta knot"/>
    <property type="match status" value="1"/>
</dbReference>
<dbReference type="PANTHER" id="PTHR43191:SF2">
    <property type="entry name" value="RRNA METHYLTRANSFERASE 3, MITOCHONDRIAL"/>
    <property type="match status" value="1"/>
</dbReference>
<reference evidence="7 9" key="3">
    <citation type="journal article" date="2021" name="Sci. Rep.">
        <title>The distribution of antibiotic resistance genes in chicken gut microbiota commensals.</title>
        <authorList>
            <person name="Juricova H."/>
            <person name="Matiasovicova J."/>
            <person name="Kubasova T."/>
            <person name="Cejkova D."/>
            <person name="Rychlik I."/>
        </authorList>
    </citation>
    <scope>NUCLEOTIDE SEQUENCE [LARGE SCALE GENOMIC DNA]</scope>
    <source>
        <strain evidence="7 9">An423</strain>
    </source>
</reference>
<dbReference type="InterPro" id="IPR053888">
    <property type="entry name" value="MRM3-like_sub_bind"/>
</dbReference>
<reference evidence="6 8" key="1">
    <citation type="submission" date="2020-08" db="EMBL/GenBank/DDBJ databases">
        <title>Genomic Encyclopedia of Type Strains, Phase IV (KMG-IV): sequencing the most valuable type-strain genomes for metagenomic binning, comparative biology and taxonomic classification.</title>
        <authorList>
            <person name="Goeker M."/>
        </authorList>
    </citation>
    <scope>NUCLEOTIDE SEQUENCE [LARGE SCALE GENOMIC DNA]</scope>
    <source>
        <strain evidence="6 8">DSM 26963</strain>
    </source>
</reference>
<dbReference type="Pfam" id="PF00588">
    <property type="entry name" value="SpoU_methylase"/>
    <property type="match status" value="1"/>
</dbReference>
<dbReference type="InterPro" id="IPR029026">
    <property type="entry name" value="tRNA_m1G_MTases_N"/>
</dbReference>
<dbReference type="InterPro" id="IPR029064">
    <property type="entry name" value="Ribosomal_eL30-like_sf"/>
</dbReference>
<comment type="caution">
    <text evidence="6">The sequence shown here is derived from an EMBL/GenBank/DDBJ whole genome shotgun (WGS) entry which is preliminary data.</text>
</comment>
<dbReference type="RefSeq" id="WP_183375011.1">
    <property type="nucleotide sequence ID" value="NZ_JACHHD010000006.1"/>
</dbReference>
<organism evidence="6 8">
    <name type="scientific">Faecalicoccus acidiformans</name>
    <dbReference type="NCBI Taxonomy" id="915173"/>
    <lineage>
        <taxon>Bacteria</taxon>
        <taxon>Bacillati</taxon>
        <taxon>Bacillota</taxon>
        <taxon>Erysipelotrichia</taxon>
        <taxon>Erysipelotrichales</taxon>
        <taxon>Erysipelotrichaceae</taxon>
        <taxon>Faecalicoccus</taxon>
    </lineage>
</organism>
<keyword evidence="2 6" id="KW-0489">Methyltransferase</keyword>
<dbReference type="EMBL" id="JACHHD010000006">
    <property type="protein sequence ID" value="MBB5184758.1"/>
    <property type="molecule type" value="Genomic_DNA"/>
</dbReference>
<dbReference type="GO" id="GO:0032259">
    <property type="term" value="P:methylation"/>
    <property type="evidence" value="ECO:0007669"/>
    <property type="project" value="UniProtKB-KW"/>
</dbReference>
<dbReference type="PANTHER" id="PTHR43191">
    <property type="entry name" value="RRNA METHYLTRANSFERASE 3"/>
    <property type="match status" value="1"/>
</dbReference>
<evidence type="ECO:0000256" key="1">
    <source>
        <dbReference type="ARBA" id="ARBA00007228"/>
    </source>
</evidence>
<evidence type="ECO:0000256" key="3">
    <source>
        <dbReference type="ARBA" id="ARBA00022679"/>
    </source>
</evidence>
<proteinExistence type="inferred from homology"/>
<dbReference type="InterPro" id="IPR001537">
    <property type="entry name" value="SpoU_MeTrfase"/>
</dbReference>
<evidence type="ECO:0000313" key="9">
    <source>
        <dbReference type="Proteomes" id="UP000775500"/>
    </source>
</evidence>
<dbReference type="SUPFAM" id="SSF55315">
    <property type="entry name" value="L30e-like"/>
    <property type="match status" value="1"/>
</dbReference>
<keyword evidence="3 6" id="KW-0808">Transferase</keyword>
<evidence type="ECO:0000259" key="5">
    <source>
        <dbReference type="Pfam" id="PF22435"/>
    </source>
</evidence>
<comment type="similarity">
    <text evidence="1">Belongs to the class IV-like SAM-binding methyltransferase superfamily. RNA methyltransferase TrmH family.</text>
</comment>
<keyword evidence="9" id="KW-1185">Reference proteome</keyword>
<dbReference type="AlphaFoldDB" id="A0A7W8D2J7"/>
<feature type="domain" description="MRM3-like substrate binding" evidence="5">
    <location>
        <begin position="9"/>
        <end position="78"/>
    </location>
</feature>
<dbReference type="Gene3D" id="3.40.1280.10">
    <property type="match status" value="1"/>
</dbReference>
<dbReference type="InterPro" id="IPR029028">
    <property type="entry name" value="Alpha/beta_knot_MTases"/>
</dbReference>
<dbReference type="Proteomes" id="UP000521313">
    <property type="component" value="Unassembled WGS sequence"/>
</dbReference>
<protein>
    <submittedName>
        <fullName evidence="6 7">RNA methyltransferase</fullName>
    </submittedName>
</protein>
<dbReference type="GO" id="GO:0006396">
    <property type="term" value="P:RNA processing"/>
    <property type="evidence" value="ECO:0007669"/>
    <property type="project" value="InterPro"/>
</dbReference>
<reference evidence="7" key="2">
    <citation type="submission" date="2020-08" db="EMBL/GenBank/DDBJ databases">
        <authorList>
            <person name="Cejkova D."/>
            <person name="Kubasova T."/>
            <person name="Jahodarova E."/>
            <person name="Rychlik I."/>
        </authorList>
    </citation>
    <scope>NUCLEOTIDE SEQUENCE</scope>
    <source>
        <strain evidence="7">An423</strain>
    </source>
</reference>
<evidence type="ECO:0000313" key="7">
    <source>
        <dbReference type="EMBL" id="MBM6830701.1"/>
    </source>
</evidence>
<dbReference type="EMBL" id="JACJLU010000001">
    <property type="protein sequence ID" value="MBM6830701.1"/>
    <property type="molecule type" value="Genomic_DNA"/>
</dbReference>
<evidence type="ECO:0000313" key="6">
    <source>
        <dbReference type="EMBL" id="MBB5184758.1"/>
    </source>
</evidence>
<feature type="domain" description="tRNA/rRNA methyltransferase SpoU type" evidence="4">
    <location>
        <begin position="101"/>
        <end position="239"/>
    </location>
</feature>
<gene>
    <name evidence="7" type="ORF">H5982_01065</name>
    <name evidence="6" type="ORF">HNQ43_000801</name>
</gene>
<name>A0A7W8D2J7_9FIRM</name>
<sequence>MKIINSTQNKNLKQLCKLHTKKERDHTGLFLVEGAHMIEEAERAQCLMEVFLLEGMNPFFEDRTTFCSAPVLQKLSNQNSQAKIIGLCKKPKQDPVQENAVLILDDIQDPGNAGTLIRTAFSFGIDKIYCSEHTVDFYNPKVLQASQGAIFHIPIQRDNLQNVISAHQKKGMRILGTCLHQKSVPLSQVRVQEPYGIVLGNEGQGVHPELLDLCDDLIKIEMEQFESLNVAIAGGILMYTLRSRFHHA</sequence>
<evidence type="ECO:0000259" key="4">
    <source>
        <dbReference type="Pfam" id="PF00588"/>
    </source>
</evidence>
<dbReference type="Pfam" id="PF22435">
    <property type="entry name" value="MRM3-like_sub_bind"/>
    <property type="match status" value="1"/>
</dbReference>
<evidence type="ECO:0000256" key="2">
    <source>
        <dbReference type="ARBA" id="ARBA00022603"/>
    </source>
</evidence>
<accession>A0A7W8D2J7</accession>
<dbReference type="CDD" id="cd18095">
    <property type="entry name" value="SpoU-like_rRNA-MTase"/>
    <property type="match status" value="1"/>
</dbReference>
<dbReference type="GO" id="GO:0008173">
    <property type="term" value="F:RNA methyltransferase activity"/>
    <property type="evidence" value="ECO:0007669"/>
    <property type="project" value="InterPro"/>
</dbReference>
<dbReference type="GO" id="GO:0003723">
    <property type="term" value="F:RNA binding"/>
    <property type="evidence" value="ECO:0007669"/>
    <property type="project" value="InterPro"/>
</dbReference>
<dbReference type="Gene3D" id="3.30.1330.30">
    <property type="match status" value="1"/>
</dbReference>
<evidence type="ECO:0000313" key="8">
    <source>
        <dbReference type="Proteomes" id="UP000521313"/>
    </source>
</evidence>